<dbReference type="EMBL" id="BART01033209">
    <property type="protein sequence ID" value="GAH17869.1"/>
    <property type="molecule type" value="Genomic_DNA"/>
</dbReference>
<dbReference type="AlphaFoldDB" id="X1EL52"/>
<name>X1EL52_9ZZZZ</name>
<evidence type="ECO:0000313" key="1">
    <source>
        <dbReference type="EMBL" id="GAH17869.1"/>
    </source>
</evidence>
<accession>X1EL52</accession>
<sequence>MFEGGLFYQIHMSLFTSEDSSNSKDWLGRVAKFRTNFLERSLI</sequence>
<reference evidence="1" key="1">
    <citation type="journal article" date="2014" name="Front. Microbiol.">
        <title>High frequency of phylogenetically diverse reductive dehalogenase-homologous genes in deep subseafloor sedimentary metagenomes.</title>
        <authorList>
            <person name="Kawai M."/>
            <person name="Futagami T."/>
            <person name="Toyoda A."/>
            <person name="Takaki Y."/>
            <person name="Nishi S."/>
            <person name="Hori S."/>
            <person name="Arai W."/>
            <person name="Tsubouchi T."/>
            <person name="Morono Y."/>
            <person name="Uchiyama I."/>
            <person name="Ito T."/>
            <person name="Fujiyama A."/>
            <person name="Inagaki F."/>
            <person name="Takami H."/>
        </authorList>
    </citation>
    <scope>NUCLEOTIDE SEQUENCE</scope>
    <source>
        <strain evidence="1">Expedition CK06-06</strain>
    </source>
</reference>
<organism evidence="1">
    <name type="scientific">marine sediment metagenome</name>
    <dbReference type="NCBI Taxonomy" id="412755"/>
    <lineage>
        <taxon>unclassified sequences</taxon>
        <taxon>metagenomes</taxon>
        <taxon>ecological metagenomes</taxon>
    </lineage>
</organism>
<protein>
    <submittedName>
        <fullName evidence="1">Uncharacterized protein</fullName>
    </submittedName>
</protein>
<proteinExistence type="predicted"/>
<comment type="caution">
    <text evidence="1">The sequence shown here is derived from an EMBL/GenBank/DDBJ whole genome shotgun (WGS) entry which is preliminary data.</text>
</comment>
<gene>
    <name evidence="1" type="ORF">S01H4_57151</name>
</gene>